<dbReference type="InterPro" id="IPR007219">
    <property type="entry name" value="XnlR_reg_dom"/>
</dbReference>
<organism evidence="8 9">
    <name type="scientific">Cordyceps javanica</name>
    <dbReference type="NCBI Taxonomy" id="43265"/>
    <lineage>
        <taxon>Eukaryota</taxon>
        <taxon>Fungi</taxon>
        <taxon>Dikarya</taxon>
        <taxon>Ascomycota</taxon>
        <taxon>Pezizomycotina</taxon>
        <taxon>Sordariomycetes</taxon>
        <taxon>Hypocreomycetidae</taxon>
        <taxon>Hypocreales</taxon>
        <taxon>Cordycipitaceae</taxon>
        <taxon>Cordyceps</taxon>
    </lineage>
</organism>
<dbReference type="CDD" id="cd12148">
    <property type="entry name" value="fungal_TF_MHR"/>
    <property type="match status" value="1"/>
</dbReference>
<dbReference type="EMBL" id="SPUK01000016">
    <property type="protein sequence ID" value="TQV92113.1"/>
    <property type="molecule type" value="Genomic_DNA"/>
</dbReference>
<comment type="subcellular location">
    <subcellularLocation>
        <location evidence="1">Nucleus</location>
    </subcellularLocation>
</comment>
<dbReference type="Proteomes" id="UP000315783">
    <property type="component" value="Unassembled WGS sequence"/>
</dbReference>
<comment type="caution">
    <text evidence="8">The sequence shown here is derived from an EMBL/GenBank/DDBJ whole genome shotgun (WGS) entry which is preliminary data.</text>
</comment>
<accession>A0A545VQU0</accession>
<dbReference type="GO" id="GO:0000981">
    <property type="term" value="F:DNA-binding transcription factor activity, RNA polymerase II-specific"/>
    <property type="evidence" value="ECO:0007669"/>
    <property type="project" value="InterPro"/>
</dbReference>
<dbReference type="GO" id="GO:0006351">
    <property type="term" value="P:DNA-templated transcription"/>
    <property type="evidence" value="ECO:0007669"/>
    <property type="project" value="InterPro"/>
</dbReference>
<evidence type="ECO:0000256" key="2">
    <source>
        <dbReference type="ARBA" id="ARBA00022723"/>
    </source>
</evidence>
<keyword evidence="3" id="KW-0677">Repeat</keyword>
<dbReference type="InterPro" id="IPR051059">
    <property type="entry name" value="VerF-like"/>
</dbReference>
<evidence type="ECO:0000256" key="5">
    <source>
        <dbReference type="ARBA" id="ARBA00022833"/>
    </source>
</evidence>
<evidence type="ECO:0000256" key="1">
    <source>
        <dbReference type="ARBA" id="ARBA00004123"/>
    </source>
</evidence>
<reference evidence="8 9" key="1">
    <citation type="journal article" date="2019" name="Appl. Microbiol. Biotechnol.">
        <title>Genome sequence of Isaria javanica and comparative genome analysis insights into family S53 peptidase evolution in fungal entomopathogens.</title>
        <authorList>
            <person name="Lin R."/>
            <person name="Zhang X."/>
            <person name="Xin B."/>
            <person name="Zou M."/>
            <person name="Gao Y."/>
            <person name="Qin F."/>
            <person name="Hu Q."/>
            <person name="Xie B."/>
            <person name="Cheng X."/>
        </authorList>
    </citation>
    <scope>NUCLEOTIDE SEQUENCE [LARGE SCALE GENOMIC DNA]</scope>
    <source>
        <strain evidence="8 9">IJ1G</strain>
    </source>
</reference>
<dbReference type="Pfam" id="PF04082">
    <property type="entry name" value="Fungal_trans"/>
    <property type="match status" value="1"/>
</dbReference>
<proteinExistence type="predicted"/>
<keyword evidence="2" id="KW-0479">Metal-binding</keyword>
<keyword evidence="9" id="KW-1185">Reference proteome</keyword>
<keyword evidence="5" id="KW-0862">Zinc</keyword>
<dbReference type="AlphaFoldDB" id="A0A545VQU0"/>
<keyword evidence="6" id="KW-0539">Nucleus</keyword>
<dbReference type="OrthoDB" id="5147774at2759"/>
<name>A0A545VQU0_9HYPO</name>
<evidence type="ECO:0000313" key="8">
    <source>
        <dbReference type="EMBL" id="TQV92113.1"/>
    </source>
</evidence>
<gene>
    <name evidence="8" type="ORF">IF1G_09185</name>
</gene>
<evidence type="ECO:0000256" key="3">
    <source>
        <dbReference type="ARBA" id="ARBA00022737"/>
    </source>
</evidence>
<dbReference type="GO" id="GO:0000785">
    <property type="term" value="C:chromatin"/>
    <property type="evidence" value="ECO:0007669"/>
    <property type="project" value="TreeGrafter"/>
</dbReference>
<evidence type="ECO:0000256" key="6">
    <source>
        <dbReference type="ARBA" id="ARBA00023242"/>
    </source>
</evidence>
<keyword evidence="4" id="KW-0863">Zinc-finger</keyword>
<dbReference type="GO" id="GO:0005634">
    <property type="term" value="C:nucleus"/>
    <property type="evidence" value="ECO:0007669"/>
    <property type="project" value="UniProtKB-SubCell"/>
</dbReference>
<evidence type="ECO:0000259" key="7">
    <source>
        <dbReference type="Pfam" id="PF04082"/>
    </source>
</evidence>
<dbReference type="PANTHER" id="PTHR40626">
    <property type="entry name" value="MIP31509P"/>
    <property type="match status" value="1"/>
</dbReference>
<protein>
    <submittedName>
        <fullName evidence="8">C2H2 finger domain-containing protein</fullName>
    </submittedName>
</protein>
<dbReference type="GO" id="GO:0000978">
    <property type="term" value="F:RNA polymerase II cis-regulatory region sequence-specific DNA binding"/>
    <property type="evidence" value="ECO:0007669"/>
    <property type="project" value="InterPro"/>
</dbReference>
<sequence length="687" mass="74929">MPMSLDDFAEASITAAASVDRIPLTQGLEVFTSEVASLAPETDLAAFSTAIDFPSLSSSVASIADTGPSDHARFADKDGFISWLFAESLPAVPRTLSPSQTVSSLDVVGTSQDGVALEQAVGGAPTTSSIAQHLMNCMNGQHLDTVAAVLSGRKRHALLRFIKTRFEATSSPREARCENTFLGGNLEDDDHVLSLKMMRVYIQSYWYHFHMQLPILHCSTFLAGRSPNLLMLAMMAIGSAILDRIHGPALTRTLSELADFIMEHLRCEIFMDKDFHRPTKPWILQALVLIEVYEKTYSTRFLHERAVSHHDTTLTLMRRNALLEMYPPLHYTPSLGADGDAELNAELSTAADSDSHNSWPKWIEREVSIRVVLAAFMLDSAHSAMFGHASGISAQDLRLPMPCDEALWSATSASEFARVQSSIHAKGTRPLLFLEALKDTIDDKKVSATVFGRAVIMAGLLSVSSQSVHDEPGPGSLGTPQLPRGSDNIQSALMRAFDSWKRHFDTFPEQSTSLEYGNRAGQSASENSLVQLRDALHCLAHITLRIDITDCLVFSGAAHFATLSAEDCLAVSVRIKRHWATAAASREAAFYAIKVLSGCLLATNGVDSERVCLDHDDFVLGQSWIVFVASLVAWCYGLAVEGPLVSAPALTTTAEQKRDMQKYLQSFVNAESPNDLVVGSRLRGGQC</sequence>
<dbReference type="GO" id="GO:0008270">
    <property type="term" value="F:zinc ion binding"/>
    <property type="evidence" value="ECO:0007669"/>
    <property type="project" value="UniProtKB-KW"/>
</dbReference>
<feature type="domain" description="Xylanolytic transcriptional activator regulatory" evidence="7">
    <location>
        <begin position="202"/>
        <end position="501"/>
    </location>
</feature>
<evidence type="ECO:0000313" key="9">
    <source>
        <dbReference type="Proteomes" id="UP000315783"/>
    </source>
</evidence>
<dbReference type="PANTHER" id="PTHR40626:SF11">
    <property type="entry name" value="ZINC FINGER PROTEIN YPR022C"/>
    <property type="match status" value="1"/>
</dbReference>
<dbReference type="STRING" id="43265.A0A545VQU0"/>
<evidence type="ECO:0000256" key="4">
    <source>
        <dbReference type="ARBA" id="ARBA00022771"/>
    </source>
</evidence>